<comment type="caution">
    <text evidence="2">The sequence shown here is derived from an EMBL/GenBank/DDBJ whole genome shotgun (WGS) entry which is preliminary data.</text>
</comment>
<dbReference type="Gene3D" id="3.60.40.10">
    <property type="entry name" value="PPM-type phosphatase domain"/>
    <property type="match status" value="1"/>
</dbReference>
<dbReference type="SMART" id="SM00331">
    <property type="entry name" value="PP2C_SIG"/>
    <property type="match status" value="1"/>
</dbReference>
<name>A0A941DTJ7_9BACI</name>
<dbReference type="EMBL" id="JAGSOT010000026">
    <property type="protein sequence ID" value="MBR7796390.1"/>
    <property type="molecule type" value="Genomic_DNA"/>
</dbReference>
<dbReference type="Proteomes" id="UP000675284">
    <property type="component" value="Unassembled WGS sequence"/>
</dbReference>
<organism evidence="2 3">
    <name type="scientific">Virgibacillus salarius</name>
    <dbReference type="NCBI Taxonomy" id="447199"/>
    <lineage>
        <taxon>Bacteria</taxon>
        <taxon>Bacillati</taxon>
        <taxon>Bacillota</taxon>
        <taxon>Bacilli</taxon>
        <taxon>Bacillales</taxon>
        <taxon>Bacillaceae</taxon>
        <taxon>Virgibacillus</taxon>
    </lineage>
</organism>
<gene>
    <name evidence="2" type="ORF">KCX74_10120</name>
</gene>
<dbReference type="RefSeq" id="WP_166530378.1">
    <property type="nucleotide sequence ID" value="NZ_CP115959.1"/>
</dbReference>
<accession>A0A941DTJ7</accession>
<keyword evidence="3" id="KW-1185">Reference proteome</keyword>
<dbReference type="InterPro" id="IPR001932">
    <property type="entry name" value="PPM-type_phosphatase-like_dom"/>
</dbReference>
<feature type="domain" description="PPM-type phosphatase" evidence="1">
    <location>
        <begin position="8"/>
        <end position="277"/>
    </location>
</feature>
<dbReference type="AlphaFoldDB" id="A0A941DTJ7"/>
<proteinExistence type="predicted"/>
<dbReference type="CDD" id="cd00143">
    <property type="entry name" value="PP2Cc"/>
    <property type="match status" value="1"/>
</dbReference>
<dbReference type="PROSITE" id="PS51746">
    <property type="entry name" value="PPM_2"/>
    <property type="match status" value="1"/>
</dbReference>
<protein>
    <submittedName>
        <fullName evidence="2">Serine/threonine-protein phosphatase</fullName>
    </submittedName>
</protein>
<dbReference type="SMART" id="SM00332">
    <property type="entry name" value="PP2Cc"/>
    <property type="match status" value="1"/>
</dbReference>
<evidence type="ECO:0000313" key="2">
    <source>
        <dbReference type="EMBL" id="MBR7796390.1"/>
    </source>
</evidence>
<evidence type="ECO:0000313" key="3">
    <source>
        <dbReference type="Proteomes" id="UP000675284"/>
    </source>
</evidence>
<sequence>MNATKGIDFGLFTMKGPDKKINEDYIEYTSSYLNQNEEAHILIAADGMGGHTFGDIASFYAANYILKWWRTKLIKHDNSERFLEDCQDTIAGIFHVINQKLIDIGKREDHHLGTTLSVLIIVGDQYLICHVGDTRIYRVRKPIAIRLEESDDTIDLEQSKRFVQLTKDHTWARMQVENGVLSEREAEKDDKSHLLTQCMGVKGEIDPFVSMDTCSEEEHFILCTDGLYSLFTKEDLHKQFQEGLEREHSLQKIAEHFCNLARDANYHDDVSVLILGRKGR</sequence>
<dbReference type="SUPFAM" id="SSF81606">
    <property type="entry name" value="PP2C-like"/>
    <property type="match status" value="1"/>
</dbReference>
<dbReference type="Pfam" id="PF13672">
    <property type="entry name" value="PP2C_2"/>
    <property type="match status" value="1"/>
</dbReference>
<evidence type="ECO:0000259" key="1">
    <source>
        <dbReference type="PROSITE" id="PS51746"/>
    </source>
</evidence>
<dbReference type="InterPro" id="IPR036457">
    <property type="entry name" value="PPM-type-like_dom_sf"/>
</dbReference>
<reference evidence="2" key="1">
    <citation type="submission" date="2021-04" db="EMBL/GenBank/DDBJ databases">
        <title>Isolation and polyphasic classification of algal microorganism.</title>
        <authorList>
            <person name="Wang S."/>
        </authorList>
    </citation>
    <scope>NUCLEOTIDE SEQUENCE</scope>
    <source>
        <strain evidence="2">720a</strain>
    </source>
</reference>